<evidence type="ECO:0000259" key="1">
    <source>
        <dbReference type="PROSITE" id="PS50206"/>
    </source>
</evidence>
<reference evidence="2" key="1">
    <citation type="submission" date="2022-10" db="EMBL/GenBank/DDBJ databases">
        <title>Hoeflea sp. G2-23, isolated from marine algae.</title>
        <authorList>
            <person name="Kristyanto S."/>
            <person name="Kim J.M."/>
            <person name="Jeon C.O."/>
        </authorList>
    </citation>
    <scope>NUCLEOTIDE SEQUENCE</scope>
    <source>
        <strain evidence="2">G2-23</strain>
    </source>
</reference>
<comment type="caution">
    <text evidence="2">The sequence shown here is derived from an EMBL/GenBank/DDBJ whole genome shotgun (WGS) entry which is preliminary data.</text>
</comment>
<gene>
    <name evidence="2" type="ORF">OEG84_06375</name>
</gene>
<accession>A0ABT3Z6E4</accession>
<organism evidence="2 3">
    <name type="scientific">Hoeflea algicola</name>
    <dbReference type="NCBI Taxonomy" id="2983763"/>
    <lineage>
        <taxon>Bacteria</taxon>
        <taxon>Pseudomonadati</taxon>
        <taxon>Pseudomonadota</taxon>
        <taxon>Alphaproteobacteria</taxon>
        <taxon>Hyphomicrobiales</taxon>
        <taxon>Rhizobiaceae</taxon>
        <taxon>Hoeflea</taxon>
    </lineage>
</organism>
<dbReference type="Pfam" id="PF00581">
    <property type="entry name" value="Rhodanese"/>
    <property type="match status" value="1"/>
</dbReference>
<dbReference type="Proteomes" id="UP001073227">
    <property type="component" value="Unassembled WGS sequence"/>
</dbReference>
<name>A0ABT3Z6E4_9HYPH</name>
<proteinExistence type="predicted"/>
<dbReference type="EMBL" id="JAOVZR010000001">
    <property type="protein sequence ID" value="MCY0147343.1"/>
    <property type="molecule type" value="Genomic_DNA"/>
</dbReference>
<dbReference type="PROSITE" id="PS50206">
    <property type="entry name" value="RHODANESE_3"/>
    <property type="match status" value="1"/>
</dbReference>
<feature type="domain" description="Rhodanese" evidence="1">
    <location>
        <begin position="24"/>
        <end position="112"/>
    </location>
</feature>
<dbReference type="SMART" id="SM00450">
    <property type="entry name" value="RHOD"/>
    <property type="match status" value="1"/>
</dbReference>
<protein>
    <submittedName>
        <fullName evidence="2">Rhodanese-like domain-containing protein</fullName>
    </submittedName>
</protein>
<evidence type="ECO:0000313" key="3">
    <source>
        <dbReference type="Proteomes" id="UP001073227"/>
    </source>
</evidence>
<dbReference type="CDD" id="cd00158">
    <property type="entry name" value="RHOD"/>
    <property type="match status" value="1"/>
</dbReference>
<dbReference type="InterPro" id="IPR036873">
    <property type="entry name" value="Rhodanese-like_dom_sf"/>
</dbReference>
<dbReference type="SUPFAM" id="SSF52821">
    <property type="entry name" value="Rhodanese/Cell cycle control phosphatase"/>
    <property type="match status" value="1"/>
</dbReference>
<dbReference type="PANTHER" id="PTHR44086:SF10">
    <property type="entry name" value="THIOSULFATE SULFURTRANSFERASE_RHODANESE-LIKE DOMAIN-CONTAINING PROTEIN 3"/>
    <property type="match status" value="1"/>
</dbReference>
<dbReference type="Gene3D" id="3.40.250.10">
    <property type="entry name" value="Rhodanese-like domain"/>
    <property type="match status" value="1"/>
</dbReference>
<evidence type="ECO:0000313" key="2">
    <source>
        <dbReference type="EMBL" id="MCY0147343.1"/>
    </source>
</evidence>
<dbReference type="RefSeq" id="WP_267652949.1">
    <property type="nucleotide sequence ID" value="NZ_JAOVZR010000001.1"/>
</dbReference>
<keyword evidence="3" id="KW-1185">Reference proteome</keyword>
<dbReference type="InterPro" id="IPR001763">
    <property type="entry name" value="Rhodanese-like_dom"/>
</dbReference>
<dbReference type="PANTHER" id="PTHR44086">
    <property type="entry name" value="THIOSULFATE SULFURTRANSFERASE RDL2, MITOCHONDRIAL-RELATED"/>
    <property type="match status" value="1"/>
</dbReference>
<sequence>MKTESAHNGTLETWTPQEVAEAFDRDEIVLIDVRTPQEYSFERINGALLAPMQAFDPGHMPGQAEKRIVFHCGSGVRSKMVAEKCLAAGTERIAHMEGGFGAWKEAGFGYTGTDMATGAPKLMKKSG</sequence>